<dbReference type="PIRSF" id="PIRSF001293">
    <property type="entry name" value="ATP6V0A1"/>
    <property type="match status" value="1"/>
</dbReference>
<dbReference type="GO" id="GO:0005886">
    <property type="term" value="C:plasma membrane"/>
    <property type="evidence" value="ECO:0007669"/>
    <property type="project" value="TreeGrafter"/>
</dbReference>
<reference evidence="12" key="1">
    <citation type="submission" date="2025-08" db="UniProtKB">
        <authorList>
            <consortium name="RefSeq"/>
        </authorList>
    </citation>
    <scope>IDENTIFICATION</scope>
    <source>
        <tissue evidence="12">Sperm</tissue>
    </source>
</reference>
<dbReference type="PANTHER" id="PTHR11629:SF21">
    <property type="entry name" value="V-TYPE PROTON ATPASE 116 KDA SUBUNIT A 3"/>
    <property type="match status" value="1"/>
</dbReference>
<evidence type="ECO:0000256" key="8">
    <source>
        <dbReference type="ARBA" id="ARBA00023136"/>
    </source>
</evidence>
<evidence type="ECO:0000256" key="9">
    <source>
        <dbReference type="RuleBase" id="RU361189"/>
    </source>
</evidence>
<dbReference type="AlphaFoldDB" id="A0AAJ7TWD9"/>
<dbReference type="GO" id="GO:0007035">
    <property type="term" value="P:vacuolar acidification"/>
    <property type="evidence" value="ECO:0007669"/>
    <property type="project" value="TreeGrafter"/>
</dbReference>
<dbReference type="Pfam" id="PF01496">
    <property type="entry name" value="V_ATPase_I"/>
    <property type="match status" value="1"/>
</dbReference>
<feature type="transmembrane region" description="Helical" evidence="9">
    <location>
        <begin position="568"/>
        <end position="591"/>
    </location>
</feature>
<dbReference type="InterPro" id="IPR026028">
    <property type="entry name" value="V-type_ATPase_116kDa_su_euka"/>
</dbReference>
<organism evidence="11 12">
    <name type="scientific">Petromyzon marinus</name>
    <name type="common">Sea lamprey</name>
    <dbReference type="NCBI Taxonomy" id="7757"/>
    <lineage>
        <taxon>Eukaryota</taxon>
        <taxon>Metazoa</taxon>
        <taxon>Chordata</taxon>
        <taxon>Craniata</taxon>
        <taxon>Vertebrata</taxon>
        <taxon>Cyclostomata</taxon>
        <taxon>Hyperoartia</taxon>
        <taxon>Petromyzontiformes</taxon>
        <taxon>Petromyzontidae</taxon>
        <taxon>Petromyzon</taxon>
    </lineage>
</organism>
<evidence type="ECO:0000256" key="1">
    <source>
        <dbReference type="ARBA" id="ARBA00004141"/>
    </source>
</evidence>
<keyword evidence="5 9" id="KW-0375">Hydrogen ion transport</keyword>
<feature type="transmembrane region" description="Helical" evidence="9">
    <location>
        <begin position="398"/>
        <end position="422"/>
    </location>
</feature>
<evidence type="ECO:0000256" key="4">
    <source>
        <dbReference type="ARBA" id="ARBA00022692"/>
    </source>
</evidence>
<dbReference type="GeneID" id="116950282"/>
<evidence type="ECO:0000256" key="6">
    <source>
        <dbReference type="ARBA" id="ARBA00022989"/>
    </source>
</evidence>
<comment type="subcellular location">
    <subcellularLocation>
        <location evidence="1">Membrane</location>
        <topology evidence="1">Multi-pass membrane protein</topology>
    </subcellularLocation>
</comment>
<feature type="transmembrane region" description="Helical" evidence="9">
    <location>
        <begin position="443"/>
        <end position="461"/>
    </location>
</feature>
<keyword evidence="7 9" id="KW-0406">Ion transport</keyword>
<dbReference type="GO" id="GO:0046961">
    <property type="term" value="F:proton-transporting ATPase activity, rotational mechanism"/>
    <property type="evidence" value="ECO:0007669"/>
    <property type="project" value="InterPro"/>
</dbReference>
<dbReference type="Proteomes" id="UP001318040">
    <property type="component" value="Chromosome 38"/>
</dbReference>
<dbReference type="PROSITE" id="PS51257">
    <property type="entry name" value="PROKAR_LIPOPROTEIN"/>
    <property type="match status" value="1"/>
</dbReference>
<keyword evidence="4 9" id="KW-0812">Transmembrane</keyword>
<evidence type="ECO:0000256" key="10">
    <source>
        <dbReference type="SAM" id="SignalP"/>
    </source>
</evidence>
<gene>
    <name evidence="12" type="primary">LOC116950282</name>
</gene>
<dbReference type="PANTHER" id="PTHR11629">
    <property type="entry name" value="VACUOLAR PROTON ATPASES"/>
    <property type="match status" value="1"/>
</dbReference>
<feature type="transmembrane region" description="Helical" evidence="9">
    <location>
        <begin position="538"/>
        <end position="556"/>
    </location>
</feature>
<evidence type="ECO:0000313" key="11">
    <source>
        <dbReference type="Proteomes" id="UP001318040"/>
    </source>
</evidence>
<evidence type="ECO:0000256" key="2">
    <source>
        <dbReference type="ARBA" id="ARBA00009904"/>
    </source>
</evidence>
<dbReference type="GO" id="GO:0051117">
    <property type="term" value="F:ATPase binding"/>
    <property type="evidence" value="ECO:0007669"/>
    <property type="project" value="TreeGrafter"/>
</dbReference>
<feature type="chain" id="PRO_5042465296" description="V-type proton ATPase subunit a" evidence="10">
    <location>
        <begin position="23"/>
        <end position="821"/>
    </location>
</feature>
<protein>
    <recommendedName>
        <fullName evidence="9">V-type proton ATPase subunit a</fullName>
    </recommendedName>
</protein>
<keyword evidence="6 9" id="KW-1133">Transmembrane helix</keyword>
<comment type="similarity">
    <text evidence="2 9">Belongs to the V-ATPase 116 kDa subunit family.</text>
</comment>
<evidence type="ECO:0000256" key="7">
    <source>
        <dbReference type="ARBA" id="ARBA00023065"/>
    </source>
</evidence>
<feature type="transmembrane region" description="Helical" evidence="9">
    <location>
        <begin position="755"/>
        <end position="776"/>
    </location>
</feature>
<dbReference type="InterPro" id="IPR002490">
    <property type="entry name" value="V-ATPase_116kDa_su"/>
</dbReference>
<keyword evidence="8 9" id="KW-0472">Membrane</keyword>
<evidence type="ECO:0000256" key="3">
    <source>
        <dbReference type="ARBA" id="ARBA00022448"/>
    </source>
</evidence>
<evidence type="ECO:0000313" key="12">
    <source>
        <dbReference type="RefSeq" id="XP_032823862.1"/>
    </source>
</evidence>
<feature type="transmembrane region" description="Helical" evidence="9">
    <location>
        <begin position="630"/>
        <end position="652"/>
    </location>
</feature>
<accession>A0AAJ7TWD9</accession>
<keyword evidence="3 9" id="KW-0813">Transport</keyword>
<feature type="signal peptide" evidence="10">
    <location>
        <begin position="1"/>
        <end position="22"/>
    </location>
</feature>
<sequence>MGALFRSESMSLMHIFLPSASAFACVSELGERGLCEFRDMNAGVNVFQRRFVGEIRRYEDMEHTLGLLEKEVVKAKLAGDSREVNPLAPSPRDALHIQTQTEQLMRELLEVSRNRETLQKNLTELLEYAALLRAVQRLCRDDGAPPSPVLFNGRAADAAGSQPNEMRMSTVFGTIDPQKVPAFELMLFRVCRGFTFMRSMELPEPLAVPFLDEPVRLSVFSISFWGERIGDKVRKISSCFHCRLLHCPDSQREQQELLGSLDIRIADLQSVLSQTEAYRKQVLQKAASVCSVWLVQVRKAKAVYHVLNQCHYDARNYLVGEAWCPTEDKPRVEEALLQASDVHSEKATLTVIPTQQEPPTLNRTNRFTSSFQGIVDAYGVGSYREVNPAPYTIITFPFLFAVMFGDLGHGAILLLFALWMVLKENNKAFKSSNNEIWQQLFGGRYIMLLMGLFSIYTGFIYNDCFSKPLTIFPSAWNVTAMIKGSWNVTHTNISSIQLLALDPNISGVFTTPYPFGIDPIWGLAKNQLTFLNSYKMKMSVVLGVIHMTFGVILSCFNHVHFRDFPSILLVFVPEMVFMLALFGYLVVIVIYKWVAWPTSMSNTAPSILIDFINMFMFRSSDNLYAHQAKVQMLLVVVAVLMVPVLLLGKPLSQVVALRMRRRRDLTLLIQSEERTPLLTAVTVEADPDSEHAEVDFSDIFMHQAIHTIEYCLGCISNTASYLRLWALSLAHGELSEVLWKMVLSFGLRATSWSHAVLLVPIFGAFAVLTLSILLVMEGLSAFLHALRLHWVEFQNKFYKGSGYLFVPFYFQPILEGLVHTD</sequence>
<name>A0AAJ7TWD9_PETMA</name>
<dbReference type="RefSeq" id="XP_032823862.1">
    <property type="nucleotide sequence ID" value="XM_032967971.1"/>
</dbReference>
<keyword evidence="11" id="KW-1185">Reference proteome</keyword>
<dbReference type="GO" id="GO:0000220">
    <property type="term" value="C:vacuolar proton-transporting V-type ATPase, V0 domain"/>
    <property type="evidence" value="ECO:0007669"/>
    <property type="project" value="InterPro"/>
</dbReference>
<keyword evidence="10" id="KW-0732">Signal</keyword>
<comment type="function">
    <text evidence="9">Essential component of the vacuolar proton pump (V-ATPase), a multimeric enzyme that catalyzes the translocation of protons across the membranes. Required for assembly and activity of the V-ATPase.</text>
</comment>
<evidence type="ECO:0000256" key="5">
    <source>
        <dbReference type="ARBA" id="ARBA00022781"/>
    </source>
</evidence>
<proteinExistence type="inferred from homology"/>